<accession>A0ABW8ZQV2</accession>
<evidence type="ECO:0000313" key="7">
    <source>
        <dbReference type="Proteomes" id="UP001629249"/>
    </source>
</evidence>
<dbReference type="SUPFAM" id="SSF53335">
    <property type="entry name" value="S-adenosyl-L-methionine-dependent methyltransferases"/>
    <property type="match status" value="1"/>
</dbReference>
<evidence type="ECO:0000256" key="1">
    <source>
        <dbReference type="ARBA" id="ARBA00011900"/>
    </source>
</evidence>
<dbReference type="InterPro" id="IPR002052">
    <property type="entry name" value="DNA_methylase_N6_adenine_CS"/>
</dbReference>
<dbReference type="EC" id="2.1.1.72" evidence="1"/>
<organism evidence="6 7">
    <name type="scientific">Paraburkholderia agricolaris</name>
    <dbReference type="NCBI Taxonomy" id="2152888"/>
    <lineage>
        <taxon>Bacteria</taxon>
        <taxon>Pseudomonadati</taxon>
        <taxon>Pseudomonadota</taxon>
        <taxon>Betaproteobacteria</taxon>
        <taxon>Burkholderiales</taxon>
        <taxon>Burkholderiaceae</taxon>
        <taxon>Paraburkholderia</taxon>
    </lineage>
</organism>
<keyword evidence="7" id="KW-1185">Reference proteome</keyword>
<dbReference type="GO" id="GO:0032259">
    <property type="term" value="P:methylation"/>
    <property type="evidence" value="ECO:0007669"/>
    <property type="project" value="UniProtKB-KW"/>
</dbReference>
<keyword evidence="2 6" id="KW-0489">Methyltransferase</keyword>
<dbReference type="PROSITE" id="PS00092">
    <property type="entry name" value="N6_MTASE"/>
    <property type="match status" value="1"/>
</dbReference>
<dbReference type="Proteomes" id="UP001629249">
    <property type="component" value="Unassembled WGS sequence"/>
</dbReference>
<comment type="catalytic activity">
    <reaction evidence="5">
        <text>a 2'-deoxyadenosine in DNA + S-adenosyl-L-methionine = an N(6)-methyl-2'-deoxyadenosine in DNA + S-adenosyl-L-homocysteine + H(+)</text>
        <dbReference type="Rhea" id="RHEA:15197"/>
        <dbReference type="Rhea" id="RHEA-COMP:12418"/>
        <dbReference type="Rhea" id="RHEA-COMP:12419"/>
        <dbReference type="ChEBI" id="CHEBI:15378"/>
        <dbReference type="ChEBI" id="CHEBI:57856"/>
        <dbReference type="ChEBI" id="CHEBI:59789"/>
        <dbReference type="ChEBI" id="CHEBI:90615"/>
        <dbReference type="ChEBI" id="CHEBI:90616"/>
        <dbReference type="EC" id="2.1.1.72"/>
    </reaction>
</comment>
<protein>
    <recommendedName>
        <fullName evidence="1">site-specific DNA-methyltransferase (adenine-specific)</fullName>
        <ecNumber evidence="1">2.1.1.72</ecNumber>
    </recommendedName>
</protein>
<dbReference type="InterPro" id="IPR012327">
    <property type="entry name" value="MeTrfase_D12"/>
</dbReference>
<evidence type="ECO:0000313" key="6">
    <source>
        <dbReference type="EMBL" id="MFL9885015.1"/>
    </source>
</evidence>
<dbReference type="Gene3D" id="3.40.50.150">
    <property type="entry name" value="Vaccinia Virus protein VP39"/>
    <property type="match status" value="1"/>
</dbReference>
<gene>
    <name evidence="6" type="ORF">PQR66_18375</name>
</gene>
<dbReference type="InterPro" id="IPR029063">
    <property type="entry name" value="SAM-dependent_MTases_sf"/>
</dbReference>
<evidence type="ECO:0000256" key="2">
    <source>
        <dbReference type="ARBA" id="ARBA00022603"/>
    </source>
</evidence>
<evidence type="ECO:0000256" key="3">
    <source>
        <dbReference type="ARBA" id="ARBA00022679"/>
    </source>
</evidence>
<keyword evidence="3" id="KW-0808">Transferase</keyword>
<dbReference type="EMBL" id="JAQQFN010000013">
    <property type="protein sequence ID" value="MFL9885015.1"/>
    <property type="molecule type" value="Genomic_DNA"/>
</dbReference>
<sequence>MQLPLDLGGAVTDGPADASEGHALFRPIHYLGSKLRLAPTIADALDSADAGRGTVLDLFAGSGTTALALAAHRTVIASDIQEYSRVLCSALLTKPAFTADLVAAFEEKVKVSGHLWEKFQDIAEPLLSYERFALQEASRGIGEPICQVIESGSVLAAERAASPTEADELDAALREVQRRMARAQIAGSSSLTAFRYFGGIYFSYEQALELDYLSAVASTFPSEFSDVLTAALLSTASDVVNTVGKQFAQPIRPRNKQGVIKRHLLAKIERDRRQDSRSIFLQWLERYVQGTVSERPHLAVREDYRDALKKLSGRYSVVYADPPYTRDHYSRFYHVLETIARRDNPAIARSPGAGVDDLSRGLYRDDRHQSPFCIKSQCDAAFGDMFQLASQSGANIILSYSPFDETAEAHPRLMRIDALVAMAEQFYKSVELESVTGVAHSKLNHTSLNFGKPDEAEVLLICRLKR</sequence>
<dbReference type="GO" id="GO:0008168">
    <property type="term" value="F:methyltransferase activity"/>
    <property type="evidence" value="ECO:0007669"/>
    <property type="project" value="UniProtKB-KW"/>
</dbReference>
<dbReference type="RefSeq" id="WP_408330698.1">
    <property type="nucleotide sequence ID" value="NZ_JAQQFH010000016.1"/>
</dbReference>
<evidence type="ECO:0000256" key="5">
    <source>
        <dbReference type="ARBA" id="ARBA00047942"/>
    </source>
</evidence>
<dbReference type="Pfam" id="PF02086">
    <property type="entry name" value="MethyltransfD12"/>
    <property type="match status" value="2"/>
</dbReference>
<reference evidence="6 7" key="1">
    <citation type="journal article" date="2024" name="Chem. Sci.">
        <title>Discovery of megapolipeptins by genome mining of a Burkholderiales bacteria collection.</title>
        <authorList>
            <person name="Paulo B.S."/>
            <person name="Recchia M.J.J."/>
            <person name="Lee S."/>
            <person name="Fergusson C.H."/>
            <person name="Romanowski S.B."/>
            <person name="Hernandez A."/>
            <person name="Krull N."/>
            <person name="Liu D.Y."/>
            <person name="Cavanagh H."/>
            <person name="Bos A."/>
            <person name="Gray C.A."/>
            <person name="Murphy B.T."/>
            <person name="Linington R.G."/>
            <person name="Eustaquio A.S."/>
        </authorList>
    </citation>
    <scope>NUCLEOTIDE SEQUENCE [LARGE SCALE GENOMIC DNA]</scope>
    <source>
        <strain evidence="6 7">RL16-012-BIC-B</strain>
    </source>
</reference>
<comment type="caution">
    <text evidence="6">The sequence shown here is derived from an EMBL/GenBank/DDBJ whole genome shotgun (WGS) entry which is preliminary data.</text>
</comment>
<evidence type="ECO:0000256" key="4">
    <source>
        <dbReference type="ARBA" id="ARBA00022691"/>
    </source>
</evidence>
<proteinExistence type="predicted"/>
<name>A0ABW8ZQV2_9BURK</name>
<keyword evidence="4" id="KW-0949">S-adenosyl-L-methionine</keyword>